<keyword evidence="10" id="KW-1185">Reference proteome</keyword>
<dbReference type="GO" id="GO:0008270">
    <property type="term" value="F:zinc ion binding"/>
    <property type="evidence" value="ECO:0007669"/>
    <property type="project" value="UniProtKB-KW"/>
</dbReference>
<dbReference type="SUPFAM" id="SSF54001">
    <property type="entry name" value="Cysteine proteinases"/>
    <property type="match status" value="1"/>
</dbReference>
<dbReference type="FunFam" id="6.10.140.2220:FF:000006">
    <property type="entry name" value="Ubiquitin carboxyl-terminal hydrolase 15"/>
    <property type="match status" value="1"/>
</dbReference>
<dbReference type="InterPro" id="IPR028889">
    <property type="entry name" value="USP"/>
</dbReference>
<feature type="region of interest" description="Disordered" evidence="5">
    <location>
        <begin position="217"/>
        <end position="255"/>
    </location>
</feature>
<evidence type="ECO:0000256" key="4">
    <source>
        <dbReference type="PROSITE-ProRule" id="PRU00134"/>
    </source>
</evidence>
<dbReference type="Gramene" id="AUR62003289-RA">
    <property type="protein sequence ID" value="AUR62003289-RA:cds"/>
    <property type="gene ID" value="AUR62003289"/>
</dbReference>
<evidence type="ECO:0000259" key="7">
    <source>
        <dbReference type="PROSITE" id="PS50235"/>
    </source>
</evidence>
<dbReference type="GO" id="GO:0005829">
    <property type="term" value="C:cytosol"/>
    <property type="evidence" value="ECO:0007669"/>
    <property type="project" value="TreeGrafter"/>
</dbReference>
<protein>
    <submittedName>
        <fullName evidence="9">Uncharacterized protein</fullName>
    </submittedName>
</protein>
<dbReference type="Pfam" id="PF00443">
    <property type="entry name" value="UCH"/>
    <property type="match status" value="1"/>
</dbReference>
<keyword evidence="2 4" id="KW-0863">Zinc-finger</keyword>
<dbReference type="InterPro" id="IPR002893">
    <property type="entry name" value="Znf_MYND"/>
</dbReference>
<dbReference type="InterPro" id="IPR038765">
    <property type="entry name" value="Papain-like_cys_pep_sf"/>
</dbReference>
<dbReference type="PANTHER" id="PTHR24006:SF690">
    <property type="entry name" value="UBIQUITIN CARBOXYL-TERMINAL HYDROLASE 17"/>
    <property type="match status" value="1"/>
</dbReference>
<dbReference type="EnsemblPlants" id="AUR62003289-RA">
    <property type="protein sequence ID" value="AUR62003289-RA:cds"/>
    <property type="gene ID" value="AUR62003289"/>
</dbReference>
<evidence type="ECO:0000256" key="5">
    <source>
        <dbReference type="SAM" id="MobiDB-lite"/>
    </source>
</evidence>
<dbReference type="Proteomes" id="UP000596660">
    <property type="component" value="Unplaced"/>
</dbReference>
<dbReference type="PROSITE" id="PS50235">
    <property type="entry name" value="USP_3"/>
    <property type="match status" value="1"/>
</dbReference>
<feature type="compositionally biased region" description="Low complexity" evidence="5">
    <location>
        <begin position="302"/>
        <end position="315"/>
    </location>
</feature>
<dbReference type="GO" id="GO:0016579">
    <property type="term" value="P:protein deubiquitination"/>
    <property type="evidence" value="ECO:0007669"/>
    <property type="project" value="InterPro"/>
</dbReference>
<accession>A0A803KW81</accession>
<feature type="signal peptide" evidence="6">
    <location>
        <begin position="1"/>
        <end position="20"/>
    </location>
</feature>
<dbReference type="GO" id="GO:0005634">
    <property type="term" value="C:nucleus"/>
    <property type="evidence" value="ECO:0007669"/>
    <property type="project" value="TreeGrafter"/>
</dbReference>
<dbReference type="Pfam" id="PF01753">
    <property type="entry name" value="zf-MYND"/>
    <property type="match status" value="1"/>
</dbReference>
<evidence type="ECO:0000259" key="8">
    <source>
        <dbReference type="PROSITE" id="PS50865"/>
    </source>
</evidence>
<keyword evidence="1" id="KW-0479">Metal-binding</keyword>
<feature type="domain" description="USP" evidence="7">
    <location>
        <begin position="377"/>
        <end position="694"/>
    </location>
</feature>
<feature type="compositionally biased region" description="Polar residues" evidence="5">
    <location>
        <begin position="241"/>
        <end position="255"/>
    </location>
</feature>
<dbReference type="AlphaFoldDB" id="A0A803KW81"/>
<evidence type="ECO:0000256" key="6">
    <source>
        <dbReference type="SAM" id="SignalP"/>
    </source>
</evidence>
<feature type="region of interest" description="Disordered" evidence="5">
    <location>
        <begin position="289"/>
        <end position="319"/>
    </location>
</feature>
<keyword evidence="6" id="KW-0732">Signal</keyword>
<dbReference type="InterPro" id="IPR001394">
    <property type="entry name" value="Peptidase_C19_UCH"/>
</dbReference>
<sequence>MLQIPVLLSVALLIFTVVLRWSLKNDETKKEEIEVLVSRQAPAMADFDVFKEEREFSGFSTKMMMNSPRYECAVCSSFTSTRCSRCKTVRYCSSKCQIIHWRQGHKYDCHPQSPGAFERDNLNENEEMMGQCATNDTCSAEDLSRVDEKFTSGQLNHDVLDSPMPRLSAVTIESSDIYSERREIGTPFSNISVLNMDQKEDKNKTLDMNISMGLASTRLMSPVKKLNREKSRQNDRRKSRSSNPGLSPKCTTDNSCDKAVSSNIHSFKSKEIPCVDNEVLKHSQTIKNDKVKPLASKNSGNSLLQSRSSSSSSQLPHNGIKSSLQKVVHHLKASHQKKPPLCNSSLGISRNPDSKTVFQYDAFVSLYASNAVELKPFGLTNCGNRILCPNVLQLLCKCCAPMPCLHSAFDNLSPSRDSFKTMQVPNILIFERWKDEWCFICEFEHLMLKGREGYSPLSPIRILSNISHLGHGREEDAHEFLRYAVDTMQSVCVELSGFSGPLGEESTLVGMTFGGYLYSKIKCMKCHNVSEKYEKMKDLSVEIDGDVRTLQQALKKFTASEMLQGNNKYYCSRCKSYEKAKKKLTVSQAPNILTIVLKRFQAGNFTKLKKAVQFPEFLNMSPYMSDSTDKYSQYSLYAVVVHLDVSRADFSGHYVCYVKNYCEEWFKIDDSAVSSVDLKRVLSEEAYMLLYARDTPRSLASRREFFDGMIFESGYGEKDVLSKVGHKRSDVSVDPWVMQHQSSRNGYAKDPSSYVEEWVTHSVESIPRVDSSSEVSSLFSCSEEGTCSTPSTKDSASADEYSDYLFGRGSVFGR</sequence>
<dbReference type="SUPFAM" id="SSF144232">
    <property type="entry name" value="HIT/MYND zinc finger-like"/>
    <property type="match status" value="1"/>
</dbReference>
<name>A0A803KW81_CHEQI</name>
<feature type="compositionally biased region" description="Basic and acidic residues" evidence="5">
    <location>
        <begin position="226"/>
        <end position="236"/>
    </location>
</feature>
<feature type="domain" description="MYND-type" evidence="8">
    <location>
        <begin position="72"/>
        <end position="109"/>
    </location>
</feature>
<proteinExistence type="predicted"/>
<evidence type="ECO:0000256" key="3">
    <source>
        <dbReference type="ARBA" id="ARBA00022833"/>
    </source>
</evidence>
<dbReference type="Gene3D" id="3.90.70.10">
    <property type="entry name" value="Cysteine proteinases"/>
    <property type="match status" value="1"/>
</dbReference>
<evidence type="ECO:0000256" key="1">
    <source>
        <dbReference type="ARBA" id="ARBA00022723"/>
    </source>
</evidence>
<evidence type="ECO:0000256" key="2">
    <source>
        <dbReference type="ARBA" id="ARBA00022771"/>
    </source>
</evidence>
<dbReference type="InterPro" id="IPR050164">
    <property type="entry name" value="Peptidase_C19"/>
</dbReference>
<dbReference type="PANTHER" id="PTHR24006">
    <property type="entry name" value="UBIQUITIN CARBOXYL-TERMINAL HYDROLASE"/>
    <property type="match status" value="1"/>
</dbReference>
<dbReference type="PROSITE" id="PS01360">
    <property type="entry name" value="ZF_MYND_1"/>
    <property type="match status" value="1"/>
</dbReference>
<dbReference type="PROSITE" id="PS50865">
    <property type="entry name" value="ZF_MYND_2"/>
    <property type="match status" value="1"/>
</dbReference>
<evidence type="ECO:0000313" key="9">
    <source>
        <dbReference type="EnsemblPlants" id="AUR62003289-RA:cds"/>
    </source>
</evidence>
<dbReference type="GO" id="GO:0004843">
    <property type="term" value="F:cysteine-type deubiquitinase activity"/>
    <property type="evidence" value="ECO:0007669"/>
    <property type="project" value="InterPro"/>
</dbReference>
<organism evidence="9 10">
    <name type="scientific">Chenopodium quinoa</name>
    <name type="common">Quinoa</name>
    <dbReference type="NCBI Taxonomy" id="63459"/>
    <lineage>
        <taxon>Eukaryota</taxon>
        <taxon>Viridiplantae</taxon>
        <taxon>Streptophyta</taxon>
        <taxon>Embryophyta</taxon>
        <taxon>Tracheophyta</taxon>
        <taxon>Spermatophyta</taxon>
        <taxon>Magnoliopsida</taxon>
        <taxon>eudicotyledons</taxon>
        <taxon>Gunneridae</taxon>
        <taxon>Pentapetalae</taxon>
        <taxon>Caryophyllales</taxon>
        <taxon>Chenopodiaceae</taxon>
        <taxon>Chenopodioideae</taxon>
        <taxon>Atripliceae</taxon>
        <taxon>Chenopodium</taxon>
    </lineage>
</organism>
<evidence type="ECO:0000313" key="10">
    <source>
        <dbReference type="Proteomes" id="UP000596660"/>
    </source>
</evidence>
<reference evidence="9" key="1">
    <citation type="journal article" date="2017" name="Nature">
        <title>The genome of Chenopodium quinoa.</title>
        <authorList>
            <person name="Jarvis D.E."/>
            <person name="Ho Y.S."/>
            <person name="Lightfoot D.J."/>
            <person name="Schmoeckel S.M."/>
            <person name="Li B."/>
            <person name="Borm T.J.A."/>
            <person name="Ohyanagi H."/>
            <person name="Mineta K."/>
            <person name="Michell C.T."/>
            <person name="Saber N."/>
            <person name="Kharbatia N.M."/>
            <person name="Rupper R.R."/>
            <person name="Sharp A.R."/>
            <person name="Dally N."/>
            <person name="Boughton B.A."/>
            <person name="Woo Y.H."/>
            <person name="Gao G."/>
            <person name="Schijlen E.G.W.M."/>
            <person name="Guo X."/>
            <person name="Momin A.A."/>
            <person name="Negrao S."/>
            <person name="Al-Babili S."/>
            <person name="Gehring C."/>
            <person name="Roessner U."/>
            <person name="Jung C."/>
            <person name="Murphy K."/>
            <person name="Arold S.T."/>
            <person name="Gojobori T."/>
            <person name="van der Linden C.G."/>
            <person name="van Loo E.N."/>
            <person name="Jellen E.N."/>
            <person name="Maughan P.J."/>
            <person name="Tester M."/>
        </authorList>
    </citation>
    <scope>NUCLEOTIDE SEQUENCE [LARGE SCALE GENOMIC DNA]</scope>
    <source>
        <strain evidence="9">cv. PI 614886</strain>
    </source>
</reference>
<dbReference type="Gene3D" id="6.10.140.2220">
    <property type="match status" value="1"/>
</dbReference>
<keyword evidence="3" id="KW-0862">Zinc</keyword>
<feature type="chain" id="PRO_5031052166" evidence="6">
    <location>
        <begin position="21"/>
        <end position="814"/>
    </location>
</feature>
<reference evidence="9" key="2">
    <citation type="submission" date="2021-03" db="UniProtKB">
        <authorList>
            <consortium name="EnsemblPlants"/>
        </authorList>
    </citation>
    <scope>IDENTIFICATION</scope>
</reference>